<dbReference type="PANTHER" id="PTHR28584:SF2">
    <property type="entry name" value="PROTEIN FAM228A"/>
    <property type="match status" value="1"/>
</dbReference>
<keyword evidence="3" id="KW-1185">Reference proteome</keyword>
<reference evidence="2" key="1">
    <citation type="submission" date="2025-08" db="UniProtKB">
        <authorList>
            <consortium name="Ensembl"/>
        </authorList>
    </citation>
    <scope>IDENTIFICATION</scope>
</reference>
<dbReference type="Ensembl" id="ENSSDAT00000030293.1">
    <property type="protein sequence ID" value="ENSSDAP00000026507.1"/>
    <property type="gene ID" value="ENSSDAG00000024028.1"/>
</dbReference>
<dbReference type="AlphaFoldDB" id="A0A8C9QM16"/>
<evidence type="ECO:0008006" key="4">
    <source>
        <dbReference type="Google" id="ProtNLM"/>
    </source>
</evidence>
<name>A0A8C9QM16_SPEDA</name>
<dbReference type="PANTHER" id="PTHR28584">
    <property type="entry name" value="FAMILY WITH SEQUENCE SIMILARITY 228 MEMBER A"/>
    <property type="match status" value="1"/>
</dbReference>
<evidence type="ECO:0000313" key="2">
    <source>
        <dbReference type="Ensembl" id="ENSSDAP00000026507.1"/>
    </source>
</evidence>
<sequence length="327" mass="38366">HGVGTELKCYEHYYKSGGEEEKIIKIYQFPCFSQMIFEPVLAREDIDEAVHAILFRENYVVKRLDTYFQHLDTFKERRKEMLHRKWIMNVAEPIQQRIMGKVTSNRGAGKTKRENFECFLKSTDKTVPSMFYFPTGKQYFAKELKETKDRLHAKWPPFIFTRQNVVPKESHKASGVPRKSKAFRYGESTQMNKPICMEKKRLFGKEKTTDLSQLAFERQFRVSQLHKNKEAEKRGLVLGTRQQRPRSWAAGDHEQRWGPQPVERRVMTAEVLGKHLASLQGMARQGHHWHKVIKLHGLRSAMSCNSYSIGKMVFPSRSGRILQEMSR</sequence>
<proteinExistence type="inferred from homology"/>
<reference evidence="2" key="2">
    <citation type="submission" date="2025-09" db="UniProtKB">
        <authorList>
            <consortium name="Ensembl"/>
        </authorList>
    </citation>
    <scope>IDENTIFICATION</scope>
</reference>
<dbReference type="Proteomes" id="UP000694422">
    <property type="component" value="Unplaced"/>
</dbReference>
<dbReference type="InterPro" id="IPR040046">
    <property type="entry name" value="FAM228"/>
</dbReference>
<accession>A0A8C9QM16</accession>
<evidence type="ECO:0000313" key="3">
    <source>
        <dbReference type="Proteomes" id="UP000694422"/>
    </source>
</evidence>
<organism evidence="2 3">
    <name type="scientific">Spermophilus dauricus</name>
    <name type="common">Daurian ground squirrel</name>
    <dbReference type="NCBI Taxonomy" id="99837"/>
    <lineage>
        <taxon>Eukaryota</taxon>
        <taxon>Metazoa</taxon>
        <taxon>Chordata</taxon>
        <taxon>Craniata</taxon>
        <taxon>Vertebrata</taxon>
        <taxon>Euteleostomi</taxon>
        <taxon>Mammalia</taxon>
        <taxon>Eutheria</taxon>
        <taxon>Euarchontoglires</taxon>
        <taxon>Glires</taxon>
        <taxon>Rodentia</taxon>
        <taxon>Sciuromorpha</taxon>
        <taxon>Sciuridae</taxon>
        <taxon>Xerinae</taxon>
        <taxon>Marmotini</taxon>
        <taxon>Spermophilus</taxon>
    </lineage>
</organism>
<protein>
    <recommendedName>
        <fullName evidence="4">Family with sequence similarity 228 member A</fullName>
    </recommendedName>
</protein>
<comment type="similarity">
    <text evidence="1">Belongs to the FAM228 family.</text>
</comment>
<evidence type="ECO:0000256" key="1">
    <source>
        <dbReference type="ARBA" id="ARBA00007753"/>
    </source>
</evidence>